<dbReference type="KEGG" id="tna:CTN_0573"/>
<dbReference type="AlphaFoldDB" id="B9K715"/>
<dbReference type="HOGENOM" id="CLU_997248_0_0_0"/>
<dbReference type="EMBL" id="CP000916">
    <property type="protein sequence ID" value="ACM22749.1"/>
    <property type="molecule type" value="Genomic_DNA"/>
</dbReference>
<organism evidence="1 2">
    <name type="scientific">Thermotoga neapolitana (strain ATCC 49049 / DSM 4359 / NBRC 107923 / NS-E)</name>
    <dbReference type="NCBI Taxonomy" id="309803"/>
    <lineage>
        <taxon>Bacteria</taxon>
        <taxon>Thermotogati</taxon>
        <taxon>Thermotogota</taxon>
        <taxon>Thermotogae</taxon>
        <taxon>Thermotogales</taxon>
        <taxon>Thermotogaceae</taxon>
        <taxon>Thermotoga</taxon>
    </lineage>
</organism>
<evidence type="ECO:0000313" key="2">
    <source>
        <dbReference type="Proteomes" id="UP000000445"/>
    </source>
</evidence>
<protein>
    <submittedName>
        <fullName evidence="1">Urocanate hydratase</fullName>
    </submittedName>
</protein>
<reference evidence="1 2" key="1">
    <citation type="journal article" date="2009" name="Biosci. Biotechnol. Biochem.">
        <title>WeGAS: a web-based microbial genome annotation system.</title>
        <authorList>
            <person name="Lee D."/>
            <person name="Seo H."/>
            <person name="Park C."/>
            <person name="Park K."/>
        </authorList>
    </citation>
    <scope>NUCLEOTIDE SEQUENCE [LARGE SCALE GENOMIC DNA]</scope>
    <source>
        <strain evidence="2">ATCC 49049 / DSM 4359 / NBRC 107923 / NS-E</strain>
    </source>
</reference>
<sequence length="279" mass="31997">MKKFEQSLSGFLEILILKGPGEAQFFVELLHTPPVVHIIDEHTVHVWFQHLRQSLRIHWKHRTDESTGSHAVFLQGFQNFDPLFYGSRVGFKDPANFIVIGCDGESNGDLFHPFEQIQIPQNEGGFCENHQLDLQKRKLQKNFKTLPDEPVLFLDGLIGITHGAHEDVYWFLSDDITSQGLVYVLLHDDLRFPLHLFVASCVVSGVAVHARVGTAHVGAESVPFFDLRKSQSAFYLYFSHSQLLTLSRIPRKIFRNFPGLFQCFHRRMEYNFSGNPTTC</sequence>
<gene>
    <name evidence="1" type="ordered locus">CTN_0573</name>
</gene>
<proteinExistence type="predicted"/>
<dbReference type="STRING" id="309803.CTN_0573"/>
<dbReference type="Proteomes" id="UP000000445">
    <property type="component" value="Chromosome"/>
</dbReference>
<name>B9K715_THENN</name>
<accession>B9K715</accession>
<keyword evidence="2" id="KW-1185">Reference proteome</keyword>
<evidence type="ECO:0000313" key="1">
    <source>
        <dbReference type="EMBL" id="ACM22749.1"/>
    </source>
</evidence>